<dbReference type="Proteomes" id="UP000462376">
    <property type="component" value="Unassembled WGS sequence"/>
</dbReference>
<protein>
    <submittedName>
        <fullName evidence="15">MBOAT family protein</fullName>
    </submittedName>
</protein>
<dbReference type="Proteomes" id="UP000431575">
    <property type="component" value="Unassembled WGS sequence"/>
</dbReference>
<evidence type="ECO:0000313" key="11">
    <source>
        <dbReference type="EMBL" id="KAB4119199.1"/>
    </source>
</evidence>
<evidence type="ECO:0000256" key="8">
    <source>
        <dbReference type="SAM" id="Phobius"/>
    </source>
</evidence>
<keyword evidence="5 8" id="KW-1133">Transmembrane helix</keyword>
<dbReference type="Proteomes" id="UP000432488">
    <property type="component" value="Unassembled WGS sequence"/>
</dbReference>
<comment type="subcellular location">
    <subcellularLocation>
        <location evidence="1">Cell membrane</location>
        <topology evidence="1">Multi-pass membrane protein</topology>
    </subcellularLocation>
</comment>
<dbReference type="AlphaFoldDB" id="A0A139K2Z6"/>
<comment type="caution">
    <text evidence="15">The sequence shown here is derived from an EMBL/GenBank/DDBJ whole genome shotgun (WGS) entry which is preliminary data.</text>
</comment>
<dbReference type="EMBL" id="WCTL01000001">
    <property type="protein sequence ID" value="KAB4241208.1"/>
    <property type="molecule type" value="Genomic_DNA"/>
</dbReference>
<dbReference type="GO" id="GO:0005886">
    <property type="term" value="C:plasma membrane"/>
    <property type="evidence" value="ECO:0007669"/>
    <property type="project" value="UniProtKB-SubCell"/>
</dbReference>
<comment type="similarity">
    <text evidence="2 7">Belongs to the membrane-bound acyltransferase family.</text>
</comment>
<dbReference type="PANTHER" id="PTHR13285">
    <property type="entry name" value="ACYLTRANSFERASE"/>
    <property type="match status" value="1"/>
</dbReference>
<dbReference type="RefSeq" id="WP_022400739.1">
    <property type="nucleotide sequence ID" value="NZ_CACRTC010000010.1"/>
</dbReference>
<reference evidence="15" key="2">
    <citation type="submission" date="2022-10" db="EMBL/GenBank/DDBJ databases">
        <title>Human gut microbiome strain richness.</title>
        <authorList>
            <person name="Chen-Liaw A."/>
        </authorList>
    </citation>
    <scope>NUCLEOTIDE SEQUENCE</scope>
    <source>
        <strain evidence="15">A1_m1001262Bd0_191120</strain>
    </source>
</reference>
<feature type="transmembrane region" description="Helical" evidence="8">
    <location>
        <begin position="203"/>
        <end position="221"/>
    </location>
</feature>
<dbReference type="PIRSF" id="PIRSF500217">
    <property type="entry name" value="AlgI"/>
    <property type="match status" value="1"/>
</dbReference>
<keyword evidence="6 7" id="KW-0472">Membrane</keyword>
<dbReference type="GO" id="GO:0016746">
    <property type="term" value="F:acyltransferase activity"/>
    <property type="evidence" value="ECO:0007669"/>
    <property type="project" value="UniProtKB-KW"/>
</dbReference>
<evidence type="ECO:0000256" key="3">
    <source>
        <dbReference type="ARBA" id="ARBA00022475"/>
    </source>
</evidence>
<feature type="transmembrane region" description="Helical" evidence="8">
    <location>
        <begin position="314"/>
        <end position="334"/>
    </location>
</feature>
<evidence type="ECO:0000313" key="18">
    <source>
        <dbReference type="Proteomes" id="UP000434462"/>
    </source>
</evidence>
<evidence type="ECO:0000313" key="16">
    <source>
        <dbReference type="Proteomes" id="UP000431575"/>
    </source>
</evidence>
<dbReference type="EMBL" id="JAQNQY010000004">
    <property type="protein sequence ID" value="MDC1751766.1"/>
    <property type="molecule type" value="Genomic_DNA"/>
</dbReference>
<dbReference type="InterPro" id="IPR028362">
    <property type="entry name" value="AlgI"/>
</dbReference>
<dbReference type="InterPro" id="IPR051085">
    <property type="entry name" value="MB_O-acyltransferase"/>
</dbReference>
<evidence type="ECO:0000313" key="21">
    <source>
        <dbReference type="Proteomes" id="UP000462376"/>
    </source>
</evidence>
<evidence type="ECO:0000256" key="4">
    <source>
        <dbReference type="ARBA" id="ARBA00022692"/>
    </source>
</evidence>
<reference evidence="16 17" key="1">
    <citation type="journal article" date="2019" name="Nat. Med.">
        <title>A library of human gut bacterial isolates paired with longitudinal multiomics data enables mechanistic microbiome research.</title>
        <authorList>
            <person name="Poyet M."/>
            <person name="Groussin M."/>
            <person name="Gibbons S.M."/>
            <person name="Avila-Pacheco J."/>
            <person name="Jiang X."/>
            <person name="Kearney S.M."/>
            <person name="Perrotta A.R."/>
            <person name="Berdy B."/>
            <person name="Zhao S."/>
            <person name="Lieberman T.D."/>
            <person name="Swanson P.K."/>
            <person name="Smith M."/>
            <person name="Roesemann S."/>
            <person name="Alexander J.E."/>
            <person name="Rich S.A."/>
            <person name="Livny J."/>
            <person name="Vlamakis H."/>
            <person name="Clish C."/>
            <person name="Bullock K."/>
            <person name="Deik A."/>
            <person name="Scott J."/>
            <person name="Pierce K.A."/>
            <person name="Xavier R.J."/>
            <person name="Alm E.J."/>
        </authorList>
    </citation>
    <scope>NUCLEOTIDE SEQUENCE [LARGE SCALE GENOMIC DNA]</scope>
    <source>
        <strain evidence="10 20">BIOML-A36</strain>
        <strain evidence="12 19">BIOML-A37</strain>
        <strain evidence="11 18">BIOML-A38</strain>
        <strain evidence="9 17">BIOML-A42</strain>
        <strain evidence="13 21">BIOML-A5</strain>
        <strain evidence="14 16">BIOML-A6</strain>
    </source>
</reference>
<evidence type="ECO:0000313" key="13">
    <source>
        <dbReference type="EMBL" id="KAB4241208.1"/>
    </source>
</evidence>
<feature type="transmembrane region" description="Helical" evidence="8">
    <location>
        <begin position="346"/>
        <end position="366"/>
    </location>
</feature>
<dbReference type="InterPro" id="IPR004299">
    <property type="entry name" value="MBOAT_fam"/>
</dbReference>
<evidence type="ECO:0000313" key="12">
    <source>
        <dbReference type="EMBL" id="KAB4122823.1"/>
    </source>
</evidence>
<dbReference type="EMBL" id="WCTM01000001">
    <property type="protein sequence ID" value="KAB4246142.1"/>
    <property type="molecule type" value="Genomic_DNA"/>
</dbReference>
<sequence length="462" mass="52866">MSFISLNFVVLFACTFILYHTLPSRFRKATLLTASCLFIGFYHLAFLITALILTLTTFYLGKWIGQAKRESGMKGIYFSGVCFLVVSWLAFRYADRLTNCHILFPLGISFYTFQAISYLTEIYWQEEEPEKSLPDFMIYMLFFMKFLSGPIERASDMLPQLKSCKATDYTSMVYGMRLIVVGLIKKLILADSIAPYIDGVFGSVYTASGVQLLMACLLYPIELYADFSGYTDIALGGARMLGFKLSPNFNRPFIAQTTADFWRRWHMSLSFWVRDYLYLPLSSNLRGWGQWGVFLSLALTFTGLGIWHGAGWNFAVYGLIQGVIIFYEMKTTAFHRRLKAQLGSRLYATLSVVRTYLLFAVSLIFFRAGSMAEAFHYISHLSFGVHYSWKEMNIGMPDHNSIVAGSALVLILVYEYFMSKHDLLEALGRQPAAVRWSIYYLLAIILFTLGQFNSDSFIYLQF</sequence>
<dbReference type="EMBL" id="WCUR01000003">
    <property type="protein sequence ID" value="KAB4119199.1"/>
    <property type="molecule type" value="Genomic_DNA"/>
</dbReference>
<dbReference type="PIRSF" id="PIRSF016636">
    <property type="entry name" value="AlgI_DltB"/>
    <property type="match status" value="1"/>
</dbReference>
<evidence type="ECO:0000313" key="19">
    <source>
        <dbReference type="Proteomes" id="UP000438773"/>
    </source>
</evidence>
<keyword evidence="3 7" id="KW-1003">Cell membrane</keyword>
<accession>A0A139K2Z6</accession>
<feature type="transmembrane region" description="Helical" evidence="8">
    <location>
        <begin position="399"/>
        <end position="417"/>
    </location>
</feature>
<name>A0A139K2Z6_BACUN</name>
<dbReference type="EMBL" id="WCUP01000010">
    <property type="protein sequence ID" value="KAB4108397.1"/>
    <property type="molecule type" value="Genomic_DNA"/>
</dbReference>
<organism evidence="15 22">
    <name type="scientific">Bacteroides uniformis</name>
    <dbReference type="NCBI Taxonomy" id="820"/>
    <lineage>
        <taxon>Bacteria</taxon>
        <taxon>Pseudomonadati</taxon>
        <taxon>Bacteroidota</taxon>
        <taxon>Bacteroidia</taxon>
        <taxon>Bacteroidales</taxon>
        <taxon>Bacteroidaceae</taxon>
        <taxon>Bacteroides</taxon>
    </lineage>
</organism>
<dbReference type="Proteomes" id="UP000441711">
    <property type="component" value="Unassembled WGS sequence"/>
</dbReference>
<dbReference type="EMBL" id="WCUQ01000009">
    <property type="protein sequence ID" value="KAB4122823.1"/>
    <property type="molecule type" value="Genomic_DNA"/>
</dbReference>
<evidence type="ECO:0000256" key="2">
    <source>
        <dbReference type="ARBA" id="ARBA00010323"/>
    </source>
</evidence>
<keyword evidence="7" id="KW-0808">Transferase</keyword>
<dbReference type="InterPro" id="IPR024194">
    <property type="entry name" value="Ac/AlaTfrase_AlgI/DltB"/>
</dbReference>
<dbReference type="Proteomes" id="UP000434462">
    <property type="component" value="Unassembled WGS sequence"/>
</dbReference>
<feature type="transmembrane region" description="Helical" evidence="8">
    <location>
        <begin position="6"/>
        <end position="22"/>
    </location>
</feature>
<evidence type="ECO:0000256" key="1">
    <source>
        <dbReference type="ARBA" id="ARBA00004651"/>
    </source>
</evidence>
<feature type="transmembrane region" description="Helical" evidence="8">
    <location>
        <begin position="75"/>
        <end position="91"/>
    </location>
</feature>
<dbReference type="Proteomes" id="UP000438773">
    <property type="component" value="Unassembled WGS sequence"/>
</dbReference>
<evidence type="ECO:0000313" key="17">
    <source>
        <dbReference type="Proteomes" id="UP000432488"/>
    </source>
</evidence>
<evidence type="ECO:0000313" key="9">
    <source>
        <dbReference type="EMBL" id="KAB4092353.1"/>
    </source>
</evidence>
<dbReference type="GO" id="GO:0042121">
    <property type="term" value="P:alginic acid biosynthetic process"/>
    <property type="evidence" value="ECO:0007669"/>
    <property type="project" value="InterPro"/>
</dbReference>
<dbReference type="STRING" id="820.ERS852554_01485"/>
<evidence type="ECO:0000313" key="20">
    <source>
        <dbReference type="Proteomes" id="UP000441711"/>
    </source>
</evidence>
<dbReference type="PANTHER" id="PTHR13285:SF18">
    <property type="entry name" value="PROTEIN-CYSTEINE N-PALMITOYLTRANSFERASE RASP"/>
    <property type="match status" value="1"/>
</dbReference>
<evidence type="ECO:0000313" key="22">
    <source>
        <dbReference type="Proteomes" id="UP001218502"/>
    </source>
</evidence>
<gene>
    <name evidence="14" type="ORF">GAP41_00810</name>
    <name evidence="13" type="ORF">GAP47_00865</name>
    <name evidence="9" type="ORF">GAQ56_08880</name>
    <name evidence="10" type="ORF">GAQ70_15080</name>
    <name evidence="11" type="ORF">GAQ72_01665</name>
    <name evidence="12" type="ORF">GAQ75_15785</name>
    <name evidence="15" type="ORF">POY80_04815</name>
</gene>
<keyword evidence="7" id="KW-0012">Acyltransferase</keyword>
<evidence type="ECO:0000313" key="15">
    <source>
        <dbReference type="EMBL" id="MDC1751766.1"/>
    </source>
</evidence>
<keyword evidence="4 8" id="KW-0812">Transmembrane</keyword>
<evidence type="ECO:0000313" key="14">
    <source>
        <dbReference type="EMBL" id="KAB4246142.1"/>
    </source>
</evidence>
<evidence type="ECO:0000256" key="7">
    <source>
        <dbReference type="PIRNR" id="PIRNR016636"/>
    </source>
</evidence>
<feature type="transmembrane region" description="Helical" evidence="8">
    <location>
        <begin position="29"/>
        <end position="55"/>
    </location>
</feature>
<dbReference type="Pfam" id="PF03062">
    <property type="entry name" value="MBOAT"/>
    <property type="match status" value="1"/>
</dbReference>
<evidence type="ECO:0000256" key="6">
    <source>
        <dbReference type="ARBA" id="ARBA00023136"/>
    </source>
</evidence>
<dbReference type="EMBL" id="WCUV01000006">
    <property type="protein sequence ID" value="KAB4092353.1"/>
    <property type="molecule type" value="Genomic_DNA"/>
</dbReference>
<proteinExistence type="inferred from homology"/>
<evidence type="ECO:0000313" key="10">
    <source>
        <dbReference type="EMBL" id="KAB4108397.1"/>
    </source>
</evidence>
<evidence type="ECO:0000256" key="5">
    <source>
        <dbReference type="ARBA" id="ARBA00022989"/>
    </source>
</evidence>
<dbReference type="Proteomes" id="UP001218502">
    <property type="component" value="Unassembled WGS sequence"/>
</dbReference>
<feature type="transmembrane region" description="Helical" evidence="8">
    <location>
        <begin position="438"/>
        <end position="460"/>
    </location>
</feature>